<evidence type="ECO:0000259" key="3">
    <source>
        <dbReference type="PROSITE" id="PS50234"/>
    </source>
</evidence>
<dbReference type="PANTHER" id="PTHR10579:SF43">
    <property type="entry name" value="ZINC FINGER (C3HC4-TYPE RING FINGER) FAMILY PROTEIN"/>
    <property type="match status" value="1"/>
</dbReference>
<dbReference type="Pfam" id="PF00092">
    <property type="entry name" value="VWA"/>
    <property type="match status" value="1"/>
</dbReference>
<feature type="region of interest" description="Disordered" evidence="1">
    <location>
        <begin position="396"/>
        <end position="426"/>
    </location>
</feature>
<dbReference type="CDD" id="cd00198">
    <property type="entry name" value="vWFA"/>
    <property type="match status" value="1"/>
</dbReference>
<dbReference type="EMBL" id="CP013023">
    <property type="protein sequence ID" value="ANF95334.1"/>
    <property type="molecule type" value="Genomic_DNA"/>
</dbReference>
<dbReference type="KEGG" id="pbv:AR543_04415"/>
<reference evidence="4 5" key="2">
    <citation type="journal article" date="2016" name="Int. J. Syst. Evol. Microbiol.">
        <title>Paenibacillus bovis sp. nov., isolated from raw yak (Bos grunniens) milk.</title>
        <authorList>
            <person name="Gao C."/>
            <person name="Han J."/>
            <person name="Liu Z."/>
            <person name="Xu X."/>
            <person name="Hang F."/>
            <person name="Wu Z."/>
        </authorList>
    </citation>
    <scope>NUCLEOTIDE SEQUENCE [LARGE SCALE GENOMIC DNA]</scope>
    <source>
        <strain evidence="4 5">BD3526</strain>
    </source>
</reference>
<dbReference type="OrthoDB" id="6206554at2"/>
<dbReference type="AlphaFoldDB" id="A0A172ZCG2"/>
<feature type="transmembrane region" description="Helical" evidence="2">
    <location>
        <begin position="38"/>
        <end position="59"/>
    </location>
</feature>
<evidence type="ECO:0000313" key="5">
    <source>
        <dbReference type="Proteomes" id="UP000078148"/>
    </source>
</evidence>
<dbReference type="Proteomes" id="UP000078148">
    <property type="component" value="Chromosome"/>
</dbReference>
<feature type="transmembrane region" description="Helical" evidence="2">
    <location>
        <begin position="370"/>
        <end position="390"/>
    </location>
</feature>
<keyword evidence="2" id="KW-0472">Membrane</keyword>
<name>A0A172ZCG2_9BACL</name>
<feature type="domain" description="VWFA" evidence="3">
    <location>
        <begin position="114"/>
        <end position="284"/>
    </location>
</feature>
<sequence>MQRKVNWLMVLFSLIGGAIGFVLSEWFLHSYFDRMPRIFLMGIYFGIISLMIGIFCLLAEMISPKLNGASWRQRYTDVSWKLLVPATLVVMFIGGLAAEALYQLDFNGSRTVKDVVVVIDNSSSMLDTDPQNIRYQAVKNMVNSMDDDMRVGIVEFSGDAKVALPLTAVNSTTRPQIDGVVDQLSVRSGGTEFTAALSTTMQQITEQGQDDRGTLVIMMSDGYSSLDPAALQPYQEKRIIINTVGLSLAQDGGQNLLTDIANETGGRYYDVAQATNLTQTFQQIYDTLDKRTLVTERGEPFNSNLYYQILHVVLIMILGGLLGVGLGLLFDNRFLARSFGIGGGVGGLLAGLLLEWGIGKTDWTDGVIRFLAIMILALIIALFTLVIPIGENNKRMIRRNDTPPPPPTSSGNPRRRRGESARSFQR</sequence>
<keyword evidence="2" id="KW-0812">Transmembrane</keyword>
<reference evidence="5" key="1">
    <citation type="submission" date="2015-10" db="EMBL/GenBank/DDBJ databases">
        <title>Genome of Paenibacillus bovis sp. nov.</title>
        <authorList>
            <person name="Wu Z."/>
            <person name="Gao C."/>
            <person name="Liu Z."/>
            <person name="Zheng H."/>
        </authorList>
    </citation>
    <scope>NUCLEOTIDE SEQUENCE [LARGE SCALE GENOMIC DNA]</scope>
    <source>
        <strain evidence="5">BD3526</strain>
    </source>
</reference>
<accession>A0A172ZCG2</accession>
<feature type="transmembrane region" description="Helical" evidence="2">
    <location>
        <begin position="305"/>
        <end position="330"/>
    </location>
</feature>
<dbReference type="PANTHER" id="PTHR10579">
    <property type="entry name" value="CALCIUM-ACTIVATED CHLORIDE CHANNEL REGULATOR"/>
    <property type="match status" value="1"/>
</dbReference>
<protein>
    <recommendedName>
        <fullName evidence="3">VWFA domain-containing protein</fullName>
    </recommendedName>
</protein>
<dbReference type="STRING" id="1616788.AR543_04415"/>
<keyword evidence="5" id="KW-1185">Reference proteome</keyword>
<dbReference type="PROSITE" id="PS50234">
    <property type="entry name" value="VWFA"/>
    <property type="match status" value="1"/>
</dbReference>
<evidence type="ECO:0000313" key="4">
    <source>
        <dbReference type="EMBL" id="ANF95334.1"/>
    </source>
</evidence>
<evidence type="ECO:0000256" key="2">
    <source>
        <dbReference type="SAM" id="Phobius"/>
    </source>
</evidence>
<feature type="transmembrane region" description="Helical" evidence="2">
    <location>
        <begin position="339"/>
        <end position="358"/>
    </location>
</feature>
<proteinExistence type="predicted"/>
<dbReference type="InterPro" id="IPR036465">
    <property type="entry name" value="vWFA_dom_sf"/>
</dbReference>
<dbReference type="InterPro" id="IPR002035">
    <property type="entry name" value="VWF_A"/>
</dbReference>
<gene>
    <name evidence="4" type="ORF">AR543_04415</name>
</gene>
<dbReference type="SUPFAM" id="SSF53300">
    <property type="entry name" value="vWA-like"/>
    <property type="match status" value="1"/>
</dbReference>
<evidence type="ECO:0000256" key="1">
    <source>
        <dbReference type="SAM" id="MobiDB-lite"/>
    </source>
</evidence>
<feature type="transmembrane region" description="Helical" evidence="2">
    <location>
        <begin position="80"/>
        <end position="102"/>
    </location>
</feature>
<organism evidence="4 5">
    <name type="scientific">Paenibacillus bovis</name>
    <dbReference type="NCBI Taxonomy" id="1616788"/>
    <lineage>
        <taxon>Bacteria</taxon>
        <taxon>Bacillati</taxon>
        <taxon>Bacillota</taxon>
        <taxon>Bacilli</taxon>
        <taxon>Bacillales</taxon>
        <taxon>Paenibacillaceae</taxon>
        <taxon>Paenibacillus</taxon>
    </lineage>
</organism>
<dbReference type="Gene3D" id="3.40.50.410">
    <property type="entry name" value="von Willebrand factor, type A domain"/>
    <property type="match status" value="1"/>
</dbReference>
<feature type="transmembrane region" description="Helical" evidence="2">
    <location>
        <begin position="7"/>
        <end position="32"/>
    </location>
</feature>
<keyword evidence="2" id="KW-1133">Transmembrane helix</keyword>
<dbReference type="InterPro" id="IPR051266">
    <property type="entry name" value="CLCR"/>
</dbReference>
<dbReference type="SMART" id="SM00327">
    <property type="entry name" value="VWA"/>
    <property type="match status" value="1"/>
</dbReference>